<feature type="transmembrane region" description="Helical" evidence="1">
    <location>
        <begin position="209"/>
        <end position="234"/>
    </location>
</feature>
<feature type="transmembrane region" description="Helical" evidence="1">
    <location>
        <begin position="178"/>
        <end position="197"/>
    </location>
</feature>
<sequence>MLDVLLDTLLDTLKTIPILFVVYLFIEWLEHRVDFLKFMNGKGSRFGPLMGALVGCIPQCGFSAASASLYNGGMIGGATLIAVFVSTSDEAIPVMLSNLSDMSLVVWLIVVKVIVAVAAGYLLKYTLFRNETIRVRTLGQKAEPCGHDHSHEHTGGQCGCCSHHGSIFKSAAVHTLKITAFLAVTMLLINLIVFWIGEDNLETVLLSGSVFQPILTALIGLIPGCATSVLLTQLLMGGSISFGAAIAGLSAGTGFGYLVLFKECRNKKAALKIVLCTYLVSVAAGMVIHLAMMF</sequence>
<protein>
    <submittedName>
        <fullName evidence="2">Arsenic efflux protein</fullName>
    </submittedName>
</protein>
<proteinExistence type="predicted"/>
<keyword evidence="1" id="KW-0472">Membrane</keyword>
<evidence type="ECO:0000313" key="2">
    <source>
        <dbReference type="EMBL" id="MBC8559708.1"/>
    </source>
</evidence>
<gene>
    <name evidence="2" type="ORF">H8710_06420</name>
</gene>
<dbReference type="InterPro" id="IPR021552">
    <property type="entry name" value="ArsP_2"/>
</dbReference>
<evidence type="ECO:0000313" key="3">
    <source>
        <dbReference type="Proteomes" id="UP000610760"/>
    </source>
</evidence>
<dbReference type="Proteomes" id="UP000610760">
    <property type="component" value="Unassembled WGS sequence"/>
</dbReference>
<dbReference type="AlphaFoldDB" id="A0A926I2M3"/>
<feature type="transmembrane region" description="Helical" evidence="1">
    <location>
        <begin position="104"/>
        <end position="123"/>
    </location>
</feature>
<dbReference type="EMBL" id="JACRSV010000001">
    <property type="protein sequence ID" value="MBC8559708.1"/>
    <property type="molecule type" value="Genomic_DNA"/>
</dbReference>
<comment type="caution">
    <text evidence="2">The sequence shown here is derived from an EMBL/GenBank/DDBJ whole genome shotgun (WGS) entry which is preliminary data.</text>
</comment>
<dbReference type="NCBIfam" id="NF037962">
    <property type="entry name" value="arsenic_eff"/>
    <property type="match status" value="1"/>
</dbReference>
<reference evidence="2" key="1">
    <citation type="submission" date="2020-08" db="EMBL/GenBank/DDBJ databases">
        <title>Genome public.</title>
        <authorList>
            <person name="Liu C."/>
            <person name="Sun Q."/>
        </authorList>
    </citation>
    <scope>NUCLEOTIDE SEQUENCE</scope>
    <source>
        <strain evidence="2">NSJ-33</strain>
    </source>
</reference>
<dbReference type="Pfam" id="PF11449">
    <property type="entry name" value="ArsP_2"/>
    <property type="match status" value="2"/>
</dbReference>
<name>A0A926I2M3_9FIRM</name>
<accession>A0A926I2M3</accession>
<keyword evidence="1" id="KW-1133">Transmembrane helix</keyword>
<feature type="transmembrane region" description="Helical" evidence="1">
    <location>
        <begin position="49"/>
        <end position="67"/>
    </location>
</feature>
<evidence type="ECO:0000256" key="1">
    <source>
        <dbReference type="SAM" id="Phobius"/>
    </source>
</evidence>
<feature type="transmembrane region" description="Helical" evidence="1">
    <location>
        <begin position="273"/>
        <end position="292"/>
    </location>
</feature>
<feature type="transmembrane region" description="Helical" evidence="1">
    <location>
        <begin position="73"/>
        <end position="92"/>
    </location>
</feature>
<feature type="transmembrane region" description="Helical" evidence="1">
    <location>
        <begin position="12"/>
        <end position="29"/>
    </location>
</feature>
<keyword evidence="1" id="KW-0812">Transmembrane</keyword>
<feature type="transmembrane region" description="Helical" evidence="1">
    <location>
        <begin position="240"/>
        <end position="261"/>
    </location>
</feature>
<keyword evidence="3" id="KW-1185">Reference proteome</keyword>
<organism evidence="2 3">
    <name type="scientific">Fumia xinanensis</name>
    <dbReference type="NCBI Taxonomy" id="2763659"/>
    <lineage>
        <taxon>Bacteria</taxon>
        <taxon>Bacillati</taxon>
        <taxon>Bacillota</taxon>
        <taxon>Clostridia</taxon>
        <taxon>Eubacteriales</taxon>
        <taxon>Oscillospiraceae</taxon>
        <taxon>Fumia</taxon>
    </lineage>
</organism>
<dbReference type="RefSeq" id="WP_249294632.1">
    <property type="nucleotide sequence ID" value="NZ_JACRSV010000001.1"/>
</dbReference>